<dbReference type="InterPro" id="IPR008490">
    <property type="entry name" value="Transposase_InsH_N"/>
</dbReference>
<dbReference type="PANTHER" id="PTHR33408">
    <property type="entry name" value="TRANSPOSASE"/>
    <property type="match status" value="1"/>
</dbReference>
<dbReference type="InterPro" id="IPR025668">
    <property type="entry name" value="Tnp_DDE_dom"/>
</dbReference>
<dbReference type="Pfam" id="PF05598">
    <property type="entry name" value="DUF772"/>
    <property type="match status" value="1"/>
</dbReference>
<dbReference type="KEGG" id="cbei:LF65_01639"/>
<evidence type="ECO:0000313" key="3">
    <source>
        <dbReference type="EMBL" id="AJG98244.1"/>
    </source>
</evidence>
<dbReference type="OrthoDB" id="9789070at2"/>
<accession>A0A0B5Q7W9</accession>
<dbReference type="PANTHER" id="PTHR33408:SF2">
    <property type="entry name" value="TRANSPOSASE DDE DOMAIN-CONTAINING PROTEIN"/>
    <property type="match status" value="1"/>
</dbReference>
<dbReference type="NCBIfam" id="NF033551">
    <property type="entry name" value="transpos_IS1182"/>
    <property type="match status" value="1"/>
</dbReference>
<protein>
    <submittedName>
        <fullName evidence="3">Transposase</fullName>
    </submittedName>
</protein>
<dbReference type="STRING" id="1520.LF65_01639"/>
<evidence type="ECO:0000259" key="2">
    <source>
        <dbReference type="Pfam" id="PF13751"/>
    </source>
</evidence>
<dbReference type="AlphaFoldDB" id="A0A0B5Q7W9"/>
<evidence type="ECO:0000259" key="1">
    <source>
        <dbReference type="Pfam" id="PF05598"/>
    </source>
</evidence>
<feature type="domain" description="Transposase InsH N-terminal" evidence="1">
    <location>
        <begin position="26"/>
        <end position="116"/>
    </location>
</feature>
<dbReference type="Proteomes" id="UP000031866">
    <property type="component" value="Chromosome"/>
</dbReference>
<reference evidence="4" key="1">
    <citation type="submission" date="2014-12" db="EMBL/GenBank/DDBJ databases">
        <title>Genome sequence of Clostridium beijerinckii strain 59B.</title>
        <authorList>
            <person name="Little G.T."/>
            <person name="Minton N.P."/>
        </authorList>
    </citation>
    <scope>NUCLEOTIDE SEQUENCE [LARGE SCALE GENOMIC DNA]</scope>
    <source>
        <strain evidence="4">59B</strain>
    </source>
</reference>
<feature type="domain" description="Transposase DDE" evidence="2">
    <location>
        <begin position="390"/>
        <end position="523"/>
    </location>
</feature>
<proteinExistence type="predicted"/>
<dbReference type="Pfam" id="PF13751">
    <property type="entry name" value="DDE_Tnp_1_6"/>
    <property type="match status" value="1"/>
</dbReference>
<dbReference type="RefSeq" id="WP_041895508.1">
    <property type="nucleotide sequence ID" value="NZ_CP010086.2"/>
</dbReference>
<evidence type="ECO:0000313" key="4">
    <source>
        <dbReference type="Proteomes" id="UP000031866"/>
    </source>
</evidence>
<organism evidence="3 4">
    <name type="scientific">Clostridium beijerinckii</name>
    <name type="common">Clostridium MP</name>
    <dbReference type="NCBI Taxonomy" id="1520"/>
    <lineage>
        <taxon>Bacteria</taxon>
        <taxon>Bacillati</taxon>
        <taxon>Bacillota</taxon>
        <taxon>Clostridia</taxon>
        <taxon>Eubacteriales</taxon>
        <taxon>Clostridiaceae</taxon>
        <taxon>Clostridium</taxon>
    </lineage>
</organism>
<name>A0A0B5Q7W9_CLOBE</name>
<dbReference type="EMBL" id="CP010086">
    <property type="protein sequence ID" value="AJG98244.1"/>
    <property type="molecule type" value="Genomic_DNA"/>
</dbReference>
<dbReference type="InterPro" id="IPR047629">
    <property type="entry name" value="IS1182_transpos"/>
</dbReference>
<sequence>MLKENISQKNYTINQKFYQLKLPLNIDYIIPANDSVRLLSQFIEEMDLKDLYLTYSRVRENQVSPRKMLKIMIYGYMNKLYSSRDIEKACRRDINFMFLLEDATAPDHATFARFRSLHFAPCAEKILAEMSNFLHDIGEISGEAIFIDGTKIEACANKYTFVWKKAVTKNMAKLLIKIADLVKECEVLYDIKVSYKNTVQMKHVKKLRKKLYALKKSGVIEFVHGCGKRKTALQRSIETLEEYLSKFKEYTKKVNTCGSRNSYSKTDVDATFMRMKEDAMKNGQLKPDYNLQHGVDSEYIVWLTSGPQPTDTTTLIPFLKIMEERLNFKYLKIVADAGYESEENYSFIEENNQIAFIKPANYEISKTRKFKNDIGKIENLDYNEEQDFYTCRSGKQLKKESIKIKKSKTGYESEKTIYACENCSNCSYKTSCIKGNNSKTPLEQRTKRLETSKKFNRQRKEDLERIISDEGCLLRINRSIQVEGSFAQAKQDMGFRRFMCRGQNNVLAESILLSMALNINKLHSKIQADRTGKHLFELKKTA</sequence>
<gene>
    <name evidence="3" type="ORF">LF65_01639</name>
</gene>